<dbReference type="EMBL" id="AP026933">
    <property type="protein sequence ID" value="BDT02723.1"/>
    <property type="molecule type" value="Genomic_DNA"/>
</dbReference>
<dbReference type="RefSeq" id="WP_281748984.1">
    <property type="nucleotide sequence ID" value="NZ_AP026933.1"/>
</dbReference>
<reference evidence="2 3" key="1">
    <citation type="journal article" date="2022" name="Front. Microbiol.">
        <title>Male-killing mechanisms vary between Spiroplasma species.</title>
        <authorList>
            <person name="Arai H."/>
            <person name="Inoue M."/>
            <person name="Kageyama D."/>
        </authorList>
    </citation>
    <scope>NUCLEOTIDE SEQUENCE [LARGE SCALE GENOMIC DNA]</scope>
    <source>
        <strain evidence="3">sHm</strain>
    </source>
</reference>
<dbReference type="Proteomes" id="UP001163387">
    <property type="component" value="Chromosome"/>
</dbReference>
<name>A0ABM8BS94_9MOLU</name>
<feature type="transmembrane region" description="Helical" evidence="1">
    <location>
        <begin position="12"/>
        <end position="33"/>
    </location>
</feature>
<keyword evidence="1" id="KW-1133">Transmembrane helix</keyword>
<evidence type="ECO:0000313" key="3">
    <source>
        <dbReference type="Proteomes" id="UP001163387"/>
    </source>
</evidence>
<protein>
    <recommendedName>
        <fullName evidence="4">Transmembrane protein</fullName>
    </recommendedName>
</protein>
<proteinExistence type="predicted"/>
<organism evidence="2 3">
    <name type="scientific">Spiroplasma ixodetis</name>
    <dbReference type="NCBI Taxonomy" id="2141"/>
    <lineage>
        <taxon>Bacteria</taxon>
        <taxon>Bacillati</taxon>
        <taxon>Mycoplasmatota</taxon>
        <taxon>Mollicutes</taxon>
        <taxon>Entomoplasmatales</taxon>
        <taxon>Spiroplasmataceae</taxon>
        <taxon>Spiroplasma</taxon>
    </lineage>
</organism>
<feature type="transmembrane region" description="Helical" evidence="1">
    <location>
        <begin position="99"/>
        <end position="123"/>
    </location>
</feature>
<accession>A0ABM8BS94</accession>
<evidence type="ECO:0008006" key="4">
    <source>
        <dbReference type="Google" id="ProtNLM"/>
    </source>
</evidence>
<keyword evidence="3" id="KW-1185">Reference proteome</keyword>
<sequence length="171" mass="18771">MLKFSKTLSNIGIYLLLTTLMPVMVISIIMISLKGLMESSYELLWKFGEWLQEVFDFGLSIIQWLGWIILIACLTTYGILIFILVMINSRKAFEQRIGYILGLVIGVASIVVTLLPLIIVSIASLGNGVITLVLGLSFVFIGLNGGLVACGSLFGLISAKNIINLWDAKKK</sequence>
<feature type="transmembrane region" description="Helical" evidence="1">
    <location>
        <begin position="64"/>
        <end position="87"/>
    </location>
</feature>
<gene>
    <name evidence="2" type="ORF">SHM_03690</name>
</gene>
<evidence type="ECO:0000313" key="2">
    <source>
        <dbReference type="EMBL" id="BDT02723.1"/>
    </source>
</evidence>
<feature type="transmembrane region" description="Helical" evidence="1">
    <location>
        <begin position="129"/>
        <end position="157"/>
    </location>
</feature>
<keyword evidence="1" id="KW-0812">Transmembrane</keyword>
<keyword evidence="1" id="KW-0472">Membrane</keyword>
<evidence type="ECO:0000256" key="1">
    <source>
        <dbReference type="SAM" id="Phobius"/>
    </source>
</evidence>